<dbReference type="Proteomes" id="UP001139354">
    <property type="component" value="Unassembled WGS sequence"/>
</dbReference>
<evidence type="ECO:0000313" key="1">
    <source>
        <dbReference type="EMBL" id="MCC2034123.1"/>
    </source>
</evidence>
<protein>
    <submittedName>
        <fullName evidence="1">Uncharacterized protein</fullName>
    </submittedName>
</protein>
<accession>A0A9X1S5D8</accession>
<organism evidence="1 2">
    <name type="scientific">Microbacterium allomyrinae</name>
    <dbReference type="NCBI Taxonomy" id="2830666"/>
    <lineage>
        <taxon>Bacteria</taxon>
        <taxon>Bacillati</taxon>
        <taxon>Actinomycetota</taxon>
        <taxon>Actinomycetes</taxon>
        <taxon>Micrococcales</taxon>
        <taxon>Microbacteriaceae</taxon>
        <taxon>Microbacterium</taxon>
    </lineage>
</organism>
<dbReference type="AlphaFoldDB" id="A0A9X1S5D8"/>
<dbReference type="EMBL" id="JAGTTN010000010">
    <property type="protein sequence ID" value="MCC2034123.1"/>
    <property type="molecule type" value="Genomic_DNA"/>
</dbReference>
<dbReference type="RefSeq" id="WP_229386123.1">
    <property type="nucleotide sequence ID" value="NZ_JAGTTN010000010.1"/>
</dbReference>
<sequence length="104" mass="12001">MFHAEQLHEHTWRGVVFSVGQRVEYSARNCTALEYSLARPAPRLEATVVELWLEWWENGQTHLLYAECLTDDGNAQRLWFHRDDVQHPSGFVEHAAGQVAGALW</sequence>
<keyword evidence="2" id="KW-1185">Reference proteome</keyword>
<proteinExistence type="predicted"/>
<reference evidence="1" key="1">
    <citation type="submission" date="2021-04" db="EMBL/GenBank/DDBJ databases">
        <title>Microbacterium tenobrionis sp. nov. and Microbacterium allomyrinae sp. nov., isolated from larvae of Tenobrio molitor and Allomyrina dichotoma, respectively.</title>
        <authorList>
            <person name="Lee S.D."/>
        </authorList>
    </citation>
    <scope>NUCLEOTIDE SEQUENCE</scope>
    <source>
        <strain evidence="1">BWT-G7</strain>
    </source>
</reference>
<gene>
    <name evidence="1" type="ORF">KEC57_18195</name>
</gene>
<evidence type="ECO:0000313" key="2">
    <source>
        <dbReference type="Proteomes" id="UP001139354"/>
    </source>
</evidence>
<comment type="caution">
    <text evidence="1">The sequence shown here is derived from an EMBL/GenBank/DDBJ whole genome shotgun (WGS) entry which is preliminary data.</text>
</comment>
<name>A0A9X1S5D8_9MICO</name>